<feature type="domain" description="EamA" evidence="2">
    <location>
        <begin position="10"/>
        <end position="143"/>
    </location>
</feature>
<organism evidence="3 4">
    <name type="scientific">Candidatus Roizmanbacteria bacterium CG2_30_33_16</name>
    <dbReference type="NCBI Taxonomy" id="1805340"/>
    <lineage>
        <taxon>Bacteria</taxon>
        <taxon>Candidatus Roizmaniibacteriota</taxon>
    </lineage>
</organism>
<feature type="transmembrane region" description="Helical" evidence="1">
    <location>
        <begin position="270"/>
        <end position="290"/>
    </location>
</feature>
<dbReference type="InterPro" id="IPR037185">
    <property type="entry name" value="EmrE-like"/>
</dbReference>
<proteinExistence type="predicted"/>
<feature type="domain" description="EamA" evidence="2">
    <location>
        <begin position="156"/>
        <end position="285"/>
    </location>
</feature>
<comment type="caution">
    <text evidence="3">The sequence shown here is derived from an EMBL/GenBank/DDBJ whole genome shotgun (WGS) entry which is preliminary data.</text>
</comment>
<dbReference type="SUPFAM" id="SSF103481">
    <property type="entry name" value="Multidrug resistance efflux transporter EmrE"/>
    <property type="match status" value="2"/>
</dbReference>
<protein>
    <recommendedName>
        <fullName evidence="2">EamA domain-containing protein</fullName>
    </recommendedName>
</protein>
<reference evidence="3 4" key="1">
    <citation type="journal article" date="2016" name="Environ. Microbiol.">
        <title>Genomic resolution of a cold subsurface aquifer community provides metabolic insights for novel microbes adapted to high CO concentrations.</title>
        <authorList>
            <person name="Probst A.J."/>
            <person name="Castelle C.J."/>
            <person name="Singh A."/>
            <person name="Brown C.T."/>
            <person name="Anantharaman K."/>
            <person name="Sharon I."/>
            <person name="Hug L.A."/>
            <person name="Burstein D."/>
            <person name="Emerson J.B."/>
            <person name="Thomas B.C."/>
            <person name="Banfield J.F."/>
        </authorList>
    </citation>
    <scope>NUCLEOTIDE SEQUENCE [LARGE SCALE GENOMIC DNA]</scope>
    <source>
        <strain evidence="3">CG2_30_33_16</strain>
    </source>
</reference>
<keyword evidence="1" id="KW-1133">Transmembrane helix</keyword>
<evidence type="ECO:0000256" key="1">
    <source>
        <dbReference type="SAM" id="Phobius"/>
    </source>
</evidence>
<feature type="transmembrane region" description="Helical" evidence="1">
    <location>
        <begin position="128"/>
        <end position="146"/>
    </location>
</feature>
<dbReference type="GO" id="GO:0016020">
    <property type="term" value="C:membrane"/>
    <property type="evidence" value="ECO:0007669"/>
    <property type="project" value="InterPro"/>
</dbReference>
<feature type="transmembrane region" description="Helical" evidence="1">
    <location>
        <begin position="183"/>
        <end position="203"/>
    </location>
</feature>
<feature type="transmembrane region" description="Helical" evidence="1">
    <location>
        <begin position="12"/>
        <end position="28"/>
    </location>
</feature>
<keyword evidence="1" id="KW-0812">Transmembrane</keyword>
<dbReference type="AlphaFoldDB" id="A0A1J5HB07"/>
<dbReference type="EMBL" id="MNZM01000114">
    <property type="protein sequence ID" value="OIP82409.1"/>
    <property type="molecule type" value="Genomic_DNA"/>
</dbReference>
<dbReference type="Pfam" id="PF00892">
    <property type="entry name" value="EamA"/>
    <property type="match status" value="2"/>
</dbReference>
<keyword evidence="1" id="KW-0472">Membrane</keyword>
<evidence type="ECO:0000313" key="4">
    <source>
        <dbReference type="Proteomes" id="UP000183758"/>
    </source>
</evidence>
<evidence type="ECO:0000313" key="3">
    <source>
        <dbReference type="EMBL" id="OIP82409.1"/>
    </source>
</evidence>
<dbReference type="Proteomes" id="UP000183758">
    <property type="component" value="Unassembled WGS sequence"/>
</dbReference>
<evidence type="ECO:0000259" key="2">
    <source>
        <dbReference type="Pfam" id="PF00892"/>
    </source>
</evidence>
<feature type="transmembrane region" description="Helical" evidence="1">
    <location>
        <begin position="215"/>
        <end position="234"/>
    </location>
</feature>
<accession>A0A1J5HB07</accession>
<name>A0A1J5HB07_9BACT</name>
<feature type="transmembrane region" description="Helical" evidence="1">
    <location>
        <begin position="246"/>
        <end position="264"/>
    </location>
</feature>
<feature type="transmembrane region" description="Helical" evidence="1">
    <location>
        <begin position="152"/>
        <end position="171"/>
    </location>
</feature>
<dbReference type="Gene3D" id="1.10.3730.20">
    <property type="match status" value="1"/>
</dbReference>
<gene>
    <name evidence="3" type="ORF">AUK04_04735</name>
</gene>
<feature type="transmembrane region" description="Helical" evidence="1">
    <location>
        <begin position="70"/>
        <end position="90"/>
    </location>
</feature>
<feature type="transmembrane region" description="Helical" evidence="1">
    <location>
        <begin position="96"/>
        <end position="116"/>
    </location>
</feature>
<dbReference type="InterPro" id="IPR000620">
    <property type="entry name" value="EamA_dom"/>
</dbReference>
<feature type="transmembrane region" description="Helical" evidence="1">
    <location>
        <begin position="40"/>
        <end position="58"/>
    </location>
</feature>
<sequence>MKNRANNQIKGIVFILVSAFFYGTYGIWSRLMAVSFGEFTQAWTRGLLLLIVILILNLKFKIFKKIERTNLPWFIIIALSGGLNQAPYFFGFKHLTIGTATMLFYAALVIGGYLIGKLAFNEKITITKYISLFLAIAGMLVIYRLILTSDQILPASLTIIAGLMGACAAVLPKKLSNQYSELHIMSGYFIVMVVANSILGFIFHEKLPAFNQSTVWLAQIGYSAALLFANLAVIEGFKHIEASIGSLIGLAEILFGISFGIIFFAESLTIGTIIGGGLIILSAALPNLLFTKSHKN</sequence>
<dbReference type="PANTHER" id="PTHR22911">
    <property type="entry name" value="ACYL-MALONYL CONDENSING ENZYME-RELATED"/>
    <property type="match status" value="1"/>
</dbReference>